<gene>
    <name evidence="9" type="ORF">JL09_g3930</name>
</gene>
<dbReference type="PANTHER" id="PTHR24058:SF22">
    <property type="entry name" value="DUAL SPECIFICITY TYROSINE-PHOSPHORYLATION-REGULATED KINASE 4"/>
    <property type="match status" value="1"/>
</dbReference>
<feature type="binding site" evidence="7">
    <location>
        <position position="365"/>
    </location>
    <ligand>
        <name>ATP</name>
        <dbReference type="ChEBI" id="CHEBI:30616"/>
    </ligand>
</feature>
<dbReference type="SMART" id="SM00220">
    <property type="entry name" value="S_TKc"/>
    <property type="match status" value="1"/>
</dbReference>
<dbReference type="GO" id="GO:0005737">
    <property type="term" value="C:cytoplasm"/>
    <property type="evidence" value="ECO:0007669"/>
    <property type="project" value="TreeGrafter"/>
</dbReference>
<dbReference type="InterPro" id="IPR008271">
    <property type="entry name" value="Ser/Thr_kinase_AS"/>
</dbReference>
<keyword evidence="6 7" id="KW-0067">ATP-binding</keyword>
<dbReference type="eggNOG" id="KOG0667">
    <property type="taxonomic scope" value="Eukaryota"/>
</dbReference>
<proteinExistence type="inferred from homology"/>
<evidence type="ECO:0000256" key="5">
    <source>
        <dbReference type="ARBA" id="ARBA00022777"/>
    </source>
</evidence>
<dbReference type="InterPro" id="IPR000719">
    <property type="entry name" value="Prot_kinase_dom"/>
</dbReference>
<dbReference type="Gene3D" id="1.10.510.10">
    <property type="entry name" value="Transferase(Phosphotransferase) domain 1"/>
    <property type="match status" value="1"/>
</dbReference>
<dbReference type="PANTHER" id="PTHR24058">
    <property type="entry name" value="DUAL SPECIFICITY PROTEIN KINASE"/>
    <property type="match status" value="1"/>
</dbReference>
<dbReference type="SUPFAM" id="SSF56112">
    <property type="entry name" value="Protein kinase-like (PK-like)"/>
    <property type="match status" value="1"/>
</dbReference>
<keyword evidence="2" id="KW-0723">Serine/threonine-protein kinase</keyword>
<comment type="caution">
    <text evidence="9">The sequence shown here is derived from an EMBL/GenBank/DDBJ whole genome shotgun (WGS) entry which is preliminary data.</text>
</comment>
<name>A0A099NVX5_PICKU</name>
<evidence type="ECO:0000256" key="6">
    <source>
        <dbReference type="ARBA" id="ARBA00022840"/>
    </source>
</evidence>
<evidence type="ECO:0000256" key="2">
    <source>
        <dbReference type="ARBA" id="ARBA00022527"/>
    </source>
</evidence>
<dbReference type="Proteomes" id="UP000029867">
    <property type="component" value="Unassembled WGS sequence"/>
</dbReference>
<evidence type="ECO:0000256" key="7">
    <source>
        <dbReference type="PROSITE-ProRule" id="PRU10141"/>
    </source>
</evidence>
<dbReference type="InterPro" id="IPR017441">
    <property type="entry name" value="Protein_kinase_ATP_BS"/>
</dbReference>
<dbReference type="Pfam" id="PF00069">
    <property type="entry name" value="Pkinase"/>
    <property type="match status" value="1"/>
</dbReference>
<feature type="domain" description="Protein kinase" evidence="8">
    <location>
        <begin position="334"/>
        <end position="669"/>
    </location>
</feature>
<dbReference type="Gene3D" id="3.30.200.20">
    <property type="entry name" value="Phosphorylase Kinase, domain 1"/>
    <property type="match status" value="1"/>
</dbReference>
<sequence length="674" mass="78273">MTDQSKIPLRPESSVRLSFNERNLNQYATPTNKRFSLASVNNKRLSRIPIPVQSSKNLNMLLNNENMNPEILYKRSSMVIHPTTQAENTSVEDVNLSRFAEMSLDGSRIPRSPSTNNISRTPSLNKRHSMIMETPQKKSNRNRISHLNIIHDTPTKRSINRDRCSDLGPSNSKLKFNYLTSTKTDYIHKPAENRHSGIWKESRKESLQPLVYLSSTNNYVKTNKVKVRDLDELKYLLNVSSNLKEKFANGTMDADPDENVPSYKYDELSTKRPDLFEKLNMYERIMQFREVYFTGISKELKIKVELSNSKDNYGFDDKERNYKIIIGDHIKYKYEIMSVLGKGAFGSVVSVVDHSHGKRPIYACKIVKNDPKCSLQAVEEIKLLKKLNHGNILKYHEHFQFRSHMCIVTEILGISLYEAIQETKFRGFSLGIVRKLTYEILKGLSYLHLQGVIHCDLKPENIMFSNQLDIKIVDFGSSCYIGKPRYSYLQSRFYRAPEVLLGGRYDSGMDVWSLGLISLEMFSGTPIFQPQSEWELFTLLIEYLNVPSRRFIMRLREEIQQYGVVGFDAQNNNYEAHYYRNNTLLWKAFDDKGGLNHEYVVRKSRSTNKFKPGSKSLKRFIMKNRDEQLIETGEADILLLQYLEFIEGCLVWNKATRKTASQLLESPFFHMDEE</sequence>
<dbReference type="GO" id="GO:0030447">
    <property type="term" value="P:filamentous growth"/>
    <property type="evidence" value="ECO:0007669"/>
    <property type="project" value="UniProtKB-ARBA"/>
</dbReference>
<evidence type="ECO:0000256" key="3">
    <source>
        <dbReference type="ARBA" id="ARBA00022679"/>
    </source>
</evidence>
<comment type="similarity">
    <text evidence="1">Belongs to the protein kinase superfamily. CMGC Ser/Thr protein kinase family. MNB/DYRK subfamily.</text>
</comment>
<evidence type="ECO:0000256" key="4">
    <source>
        <dbReference type="ARBA" id="ARBA00022741"/>
    </source>
</evidence>
<keyword evidence="3" id="KW-0808">Transferase</keyword>
<evidence type="ECO:0000256" key="1">
    <source>
        <dbReference type="ARBA" id="ARBA00008867"/>
    </source>
</evidence>
<dbReference type="VEuPathDB" id="FungiDB:C5L36_0D00290"/>
<keyword evidence="4 7" id="KW-0547">Nucleotide-binding</keyword>
<accession>A0A099NVX5</accession>
<evidence type="ECO:0000313" key="10">
    <source>
        <dbReference type="Proteomes" id="UP000029867"/>
    </source>
</evidence>
<dbReference type="PROSITE" id="PS00108">
    <property type="entry name" value="PROTEIN_KINASE_ST"/>
    <property type="match status" value="1"/>
</dbReference>
<dbReference type="GO" id="GO:0005856">
    <property type="term" value="C:cytoskeleton"/>
    <property type="evidence" value="ECO:0007669"/>
    <property type="project" value="TreeGrafter"/>
</dbReference>
<dbReference type="InterPro" id="IPR050494">
    <property type="entry name" value="Ser_Thr_dual-spec_kinase"/>
</dbReference>
<dbReference type="AlphaFoldDB" id="A0A099NVX5"/>
<dbReference type="InterPro" id="IPR011009">
    <property type="entry name" value="Kinase-like_dom_sf"/>
</dbReference>
<reference evidence="10" key="1">
    <citation type="journal article" date="2014" name="Microb. Cell Fact.">
        <title>Exploiting Issatchenkia orientalis SD108 for succinic acid production.</title>
        <authorList>
            <person name="Xiao H."/>
            <person name="Shao Z."/>
            <person name="Jiang Y."/>
            <person name="Dole S."/>
            <person name="Zhao H."/>
        </authorList>
    </citation>
    <scope>NUCLEOTIDE SEQUENCE [LARGE SCALE GENOMIC DNA]</scope>
    <source>
        <strain evidence="10">SD108</strain>
    </source>
</reference>
<keyword evidence="5" id="KW-0418">Kinase</keyword>
<dbReference type="PROSITE" id="PS00107">
    <property type="entry name" value="PROTEIN_KINASE_ATP"/>
    <property type="match status" value="1"/>
</dbReference>
<dbReference type="GO" id="GO:0005524">
    <property type="term" value="F:ATP binding"/>
    <property type="evidence" value="ECO:0007669"/>
    <property type="project" value="UniProtKB-UniRule"/>
</dbReference>
<dbReference type="PROSITE" id="PS50011">
    <property type="entry name" value="PROTEIN_KINASE_DOM"/>
    <property type="match status" value="1"/>
</dbReference>
<dbReference type="EMBL" id="JQFK01000049">
    <property type="protein sequence ID" value="KGK36923.1"/>
    <property type="molecule type" value="Genomic_DNA"/>
</dbReference>
<dbReference type="HOGENOM" id="CLU_407715_0_0_1"/>
<protein>
    <recommendedName>
        <fullName evidence="8">Protein kinase domain-containing protein</fullName>
    </recommendedName>
</protein>
<organism evidence="9 10">
    <name type="scientific">Pichia kudriavzevii</name>
    <name type="common">Yeast</name>
    <name type="synonym">Issatchenkia orientalis</name>
    <dbReference type="NCBI Taxonomy" id="4909"/>
    <lineage>
        <taxon>Eukaryota</taxon>
        <taxon>Fungi</taxon>
        <taxon>Dikarya</taxon>
        <taxon>Ascomycota</taxon>
        <taxon>Saccharomycotina</taxon>
        <taxon>Pichiomycetes</taxon>
        <taxon>Pichiales</taxon>
        <taxon>Pichiaceae</taxon>
        <taxon>Pichia</taxon>
    </lineage>
</organism>
<dbReference type="GO" id="GO:0004674">
    <property type="term" value="F:protein serine/threonine kinase activity"/>
    <property type="evidence" value="ECO:0007669"/>
    <property type="project" value="UniProtKB-KW"/>
</dbReference>
<evidence type="ECO:0000259" key="8">
    <source>
        <dbReference type="PROSITE" id="PS50011"/>
    </source>
</evidence>
<evidence type="ECO:0000313" key="9">
    <source>
        <dbReference type="EMBL" id="KGK36923.1"/>
    </source>
</evidence>